<evidence type="ECO:0000259" key="2">
    <source>
        <dbReference type="Pfam" id="PF10328"/>
    </source>
</evidence>
<name>A0A9P1MXB7_9PELO</name>
<dbReference type="EMBL" id="CANHGI010000001">
    <property type="protein sequence ID" value="CAI5439389.1"/>
    <property type="molecule type" value="Genomic_DNA"/>
</dbReference>
<accession>A0A9P1MXB7</accession>
<organism evidence="3 4">
    <name type="scientific">Caenorhabditis angaria</name>
    <dbReference type="NCBI Taxonomy" id="860376"/>
    <lineage>
        <taxon>Eukaryota</taxon>
        <taxon>Metazoa</taxon>
        <taxon>Ecdysozoa</taxon>
        <taxon>Nematoda</taxon>
        <taxon>Chromadorea</taxon>
        <taxon>Rhabditida</taxon>
        <taxon>Rhabditina</taxon>
        <taxon>Rhabditomorpha</taxon>
        <taxon>Rhabditoidea</taxon>
        <taxon>Rhabditidae</taxon>
        <taxon>Peloderinae</taxon>
        <taxon>Caenorhabditis</taxon>
    </lineage>
</organism>
<dbReference type="InterPro" id="IPR019430">
    <property type="entry name" value="7TM_GPCR_serpentine_rcpt_Srx"/>
</dbReference>
<evidence type="ECO:0000256" key="1">
    <source>
        <dbReference type="SAM" id="Phobius"/>
    </source>
</evidence>
<dbReference type="Proteomes" id="UP001152747">
    <property type="component" value="Unassembled WGS sequence"/>
</dbReference>
<feature type="transmembrane region" description="Helical" evidence="1">
    <location>
        <begin position="209"/>
        <end position="229"/>
    </location>
</feature>
<keyword evidence="1" id="KW-0472">Membrane</keyword>
<keyword evidence="4" id="KW-1185">Reference proteome</keyword>
<feature type="transmembrane region" description="Helical" evidence="1">
    <location>
        <begin position="39"/>
        <end position="61"/>
    </location>
</feature>
<gene>
    <name evidence="3" type="ORF">CAMP_LOCUS2026</name>
</gene>
<protein>
    <recommendedName>
        <fullName evidence="2">7TM GPCR serpentine receptor class x (Srx) domain-containing protein</fullName>
    </recommendedName>
</protein>
<feature type="transmembrane region" description="Helical" evidence="1">
    <location>
        <begin position="93"/>
        <end position="110"/>
    </location>
</feature>
<proteinExistence type="predicted"/>
<dbReference type="PANTHER" id="PTHR23013:SF14">
    <property type="entry name" value="7TM GPCR SERPENTINE RECEPTOR CLASS X (SRX) DOMAIN-CONTAINING PROTEIN"/>
    <property type="match status" value="1"/>
</dbReference>
<feature type="domain" description="7TM GPCR serpentine receptor class x (Srx)" evidence="2">
    <location>
        <begin position="16"/>
        <end position="255"/>
    </location>
</feature>
<keyword evidence="1" id="KW-0812">Transmembrane</keyword>
<feature type="transmembrane region" description="Helical" evidence="1">
    <location>
        <begin position="173"/>
        <end position="197"/>
    </location>
</feature>
<feature type="transmembrane region" description="Helical" evidence="1">
    <location>
        <begin position="235"/>
        <end position="255"/>
    </location>
</feature>
<dbReference type="AlphaFoldDB" id="A0A9P1MXB7"/>
<evidence type="ECO:0000313" key="4">
    <source>
        <dbReference type="Proteomes" id="UP001152747"/>
    </source>
</evidence>
<reference evidence="3" key="1">
    <citation type="submission" date="2022-11" db="EMBL/GenBank/DDBJ databases">
        <authorList>
            <person name="Kikuchi T."/>
        </authorList>
    </citation>
    <scope>NUCLEOTIDE SEQUENCE</scope>
    <source>
        <strain evidence="3">PS1010</strain>
    </source>
</reference>
<keyword evidence="1" id="KW-1133">Transmembrane helix</keyword>
<feature type="transmembrane region" description="Helical" evidence="1">
    <location>
        <begin position="6"/>
        <end position="32"/>
    </location>
</feature>
<comment type="caution">
    <text evidence="3">The sequence shown here is derived from an EMBL/GenBank/DDBJ whole genome shotgun (WGS) entry which is preliminary data.</text>
</comment>
<dbReference type="Pfam" id="PF10328">
    <property type="entry name" value="7TM_GPCR_Srx"/>
    <property type="match status" value="1"/>
</dbReference>
<dbReference type="PANTHER" id="PTHR23013">
    <property type="entry name" value="SERPENTINE RECEPTOR"/>
    <property type="match status" value="1"/>
</dbReference>
<sequence>MGFFSIFAAILVAINCGFGMFWNCSIFSGFLVDPGQRTSFNLICVFRAISNIQILVTVFAIDFVTQAFLNTQIFTQIFSSCIIGMANSLHKSLQFLTFYLSFNRFIAIFAPKFYTKIYGFTLTLLVLIFVFSYRFYVIYEDLTDNIPENCTAYLDFNTLSYTKTSNCFDSKNLAATFASLFFNLLTLAKTLKFYMFYKKSDQQILRTSLLFFQVLLQNALDFLFLFSSSSFLGDTFVGSVFCWQFCHVFDGFLMWKFGGKVRIMRRNEEISKRRMTVDISHIGRRSSMMPDVN</sequence>
<evidence type="ECO:0000313" key="3">
    <source>
        <dbReference type="EMBL" id="CAI5439389.1"/>
    </source>
</evidence>
<feature type="transmembrane region" description="Helical" evidence="1">
    <location>
        <begin position="117"/>
        <end position="139"/>
    </location>
</feature>